<dbReference type="Pfam" id="PF17852">
    <property type="entry name" value="Dynein_AAA_lid"/>
    <property type="match status" value="2"/>
</dbReference>
<evidence type="ECO:0000256" key="13">
    <source>
        <dbReference type="SAM" id="Coils"/>
    </source>
</evidence>
<dbReference type="Gene3D" id="3.10.490.20">
    <property type="match status" value="1"/>
</dbReference>
<dbReference type="Gene3D" id="1.10.472.130">
    <property type="match status" value="1"/>
</dbReference>
<dbReference type="Pfam" id="PF12780">
    <property type="entry name" value="AAA_8"/>
    <property type="match status" value="1"/>
</dbReference>
<feature type="compositionally biased region" description="Acidic residues" evidence="14">
    <location>
        <begin position="364"/>
        <end position="391"/>
    </location>
</feature>
<dbReference type="Gene3D" id="1.20.1270.280">
    <property type="match status" value="1"/>
</dbReference>
<sequence>MSKQDHYDFGMRAVKSILVMAGSLKRGEPDLPEDIVLIRAMRDANVPKFLKEDVTLFMALIQDLFPGMQLPDVDYGDLQQEIETQLKLGNYQVVPAFVGKILQLHETMNVRHGVMLVGLTGSGKTVNYQTLQKTLTSFHTTRPELAQQNEAYRTVKTHVLNPKAVRMQELYGDVNELTHEWHDGLIAKIAREAVKDKSDNKHWIVFDGPVDALWIENMNTVLDDNKMLCLTNGERIKIPASVSLLFEVQDLAVASPATVSRCGMVYMEEAHVDGVWRPLYASWLHSKEEDMDDEYRERIKFLVENVVGKSLDFLRDECNEYIASENSNLVQSLLSLMDSVFKPHYGVDFKTGKYFRPDLPAAQVDEEEGEDDGDEENKQEEPGEIDNYDPEEGIDIDLMKMVDLYFIFALIWSVGGNLDEDSRNKFSIFLQPLIQEVIMPDFPTEGDIYDYYVHIEKQEFRKWKEIVGEYAYDPHEPYFNIMVPTVDSTRLQYLMKALVGQQRHMLINGVSGAGKTVVIQQMLRDQFKCEDPNSEFVGVSINFSAQTSSRNVQDIIEDKFETKRKTILGAPAGKNIILLIDDINMPTKEEYGAQPPIELVRQTIGGVGKDAGFYDLQKLFFKHVTDTVFVAACAPPGGGRTEITPRVVRHFHLLNYPSLGIDSMHHIFFNILSGFLSTFSDAVQSYTKNVVDMSIDLYLRIKKELLPRPSTSHYTFNLRDLGKLFQGVLQISHAKMNSAQDFVRLWVHEGARVFRDRLINNEDRDWFVGLQKELLGTHMPKEAEQFEEFNPLFGSFMVRDDGKYEHIADHSKLEGTLTDYLEDFKVEKNMTDFKIVFFESAIEHLSRICRILRQPRGNALLVGVGGSGKQSLTRLASFIAGYVTRQIALTKTYNEKDFFEDLRDLYKTAGALGKSVTFIFTDNDIKQETFLEYINSILSSGEVSGLFTKDDLDPIINDLRDVAKREYPKTIGKNDTWDNLYKFFIQRVRDNLHIVLCFSPVGDRFRNRALKFPGLISGSNINWFFPWPEDALVSVANKFLNDYKVESTAEVKQSLIHHMASIHLSMNAVSQRYFERFRRHVYTTPKSYLSFIELYKDVYQSKYDEINAKMQKVNGGLDVLQRAAEDVEELKLKLADKEARLSNAQKETAEMLENISHQTEEAQKRKDDVEVIRNKLLKDKEVIMKGKAEAETELNKAKPALDKAVQALSSITSKDIAFIRNLANPPFLVKLVLDGVLLLRLFPINKVHTMTDKNGIKVIKDSWDKSKRMMNQPGFLRALLSFEKDSINDETIELLQPYLEHPSFNPVKTKEVSEAAAGLCTWINAMETYTVVAKDVKPKMARLRESENKLAVASAKLQAKEDELANVEGALNEVRAKFDAAIKKKEDLEQDAIETRRFMEQANNLIDALGGERGRWTKESTEFQNRIDRLVGDCALACAFISYCGPFNSEFRNVLLNEYFYRDCVKRSIPVTKNLKVTNLLTDESQIGEWSLQGLPSDEHSIQNAIMLTRSSKWSLLVDPQGQGSAWLKKRELESNNLVVVRMSENRFSQKLENAMAFGQTLIIENIDEDLDPILDPILEKNIVKIGSISQIMMSGNESKDYDTNFKLYLTTNLPNPHFSPELYAKTTIIDFTVTMKGLEQQLLGYVIQKEKAELEERREALLADVTANQKRIKVFEERLLEKLSNTKDLLGDRDLIKVLASTKKASAEVQEKLNVAKETELRINSAREEYRPVAIRGSVLYFLVVEMSEVNPMYQTSLKQFLRLFERAIGEAEKAPLASKRIKNIIDRSTWTIFEYMSIGLFKRHKFLFVLLLACKILLRDDAIKAEEFSCLLKGGAALDIKTETKTIEWLSDTVFLNVLALSRSVPVFANLPKMMHNKQKLWQMFYEEEKLEQSNIPEFNDKLSAFERLLLIRSLREDRTIVAAYDFIKSTLSAQYTDTIPVDLESIWKSSHCAVPLICLLSPGNDPTSMIESLAKKQKKEIEFISMGQGQEVKAQELINNGFENGNWVLLQNCHLGLKFIATLEDTLTEQYKESNIHSDFRLWITSEPNPKFPIGLLQMSIKLTLEGDVGLKASMKSSFQWVNQDMLDASKRPEWRPLLYTICFLNSIVAERRKFGPLGWNVPYEFNYADLTASLAFLQNHFASIGDKSSPISWDTIHYMICEVHYGGKITDDFDRRLFSTFGDIWLNPQVKNDDFFFLHDRYKIPQGETMQSYLQYIEDLPSIDPPEVFGLHPNADITYREQEARMVLSTILDVQPKSSTVGTGLTREEIVMKIVKKRLKQLPKDFKPDDVKDNIKRLGGKRNSLNVFLAQEIDRLQRLLSVVRRAMLDIQLAIDGTIIMSSELEEALTSLFDARVPPKWLKLSWDSPTLGQWFDGFFKRHEQLHQWLTTTPPNSYWLTGFYNPQGFLTAVHQEVTRKSKGTSLDDAVLKTEVTTYNEKNVDAPRDGVYIHGLYLEGAGWNTGKCKLRESNPKVLLEKMPVIHITATSQKAAKKNNTYACPVYRHQDRTDYNFIFDIPLNCAEKSSHWIVRGVAMFTR</sequence>
<dbReference type="Gene3D" id="6.10.140.1060">
    <property type="match status" value="1"/>
</dbReference>
<dbReference type="InterPro" id="IPR004273">
    <property type="entry name" value="Dynein_heavy_D6_P-loop"/>
</dbReference>
<dbReference type="SMART" id="SM00382">
    <property type="entry name" value="AAA"/>
    <property type="match status" value="2"/>
</dbReference>
<keyword evidence="3" id="KW-0493">Microtubule</keyword>
<dbReference type="InterPro" id="IPR042219">
    <property type="entry name" value="AAA_lid_11_sf"/>
</dbReference>
<name>A0A7S1PGP0_9EUKA</name>
<dbReference type="EMBL" id="HBGD01003427">
    <property type="protein sequence ID" value="CAD9079591.1"/>
    <property type="molecule type" value="Transcribed_RNA"/>
</dbReference>
<evidence type="ECO:0000313" key="16">
    <source>
        <dbReference type="EMBL" id="CAD9079591.1"/>
    </source>
</evidence>
<evidence type="ECO:0000256" key="10">
    <source>
        <dbReference type="ARBA" id="ARBA00023175"/>
    </source>
</evidence>
<feature type="domain" description="AAA+ ATPase" evidence="15">
    <location>
        <begin position="110"/>
        <end position="250"/>
    </location>
</feature>
<reference evidence="16" key="1">
    <citation type="submission" date="2021-01" db="EMBL/GenBank/DDBJ databases">
        <authorList>
            <person name="Corre E."/>
            <person name="Pelletier E."/>
            <person name="Niang G."/>
            <person name="Scheremetjew M."/>
            <person name="Finn R."/>
            <person name="Kale V."/>
            <person name="Holt S."/>
            <person name="Cochrane G."/>
            <person name="Meng A."/>
            <person name="Brown T."/>
            <person name="Cohen L."/>
        </authorList>
    </citation>
    <scope>NUCLEOTIDE SEQUENCE</scope>
    <source>
        <strain evidence="16">WS</strain>
    </source>
</reference>
<dbReference type="InterPro" id="IPR035699">
    <property type="entry name" value="AAA_6"/>
</dbReference>
<dbReference type="Gene3D" id="1.10.8.710">
    <property type="match status" value="1"/>
</dbReference>
<dbReference type="GO" id="GO:0008569">
    <property type="term" value="F:minus-end-directed microtubule motor activity"/>
    <property type="evidence" value="ECO:0007669"/>
    <property type="project" value="InterPro"/>
</dbReference>
<accession>A0A7S1PGP0</accession>
<keyword evidence="5" id="KW-0547">Nucleotide-binding</keyword>
<dbReference type="Gene3D" id="1.20.920.30">
    <property type="match status" value="1"/>
</dbReference>
<feature type="coiled-coil region" evidence="13">
    <location>
        <begin position="1636"/>
        <end position="1672"/>
    </location>
</feature>
<feature type="coiled-coil region" evidence="13">
    <location>
        <begin position="1117"/>
        <end position="1161"/>
    </location>
</feature>
<evidence type="ECO:0000256" key="8">
    <source>
        <dbReference type="ARBA" id="ARBA00023054"/>
    </source>
</evidence>
<proteinExistence type="predicted"/>
<dbReference type="InterPro" id="IPR054354">
    <property type="entry name" value="DYNC2H1-like_lid"/>
</dbReference>
<keyword evidence="12" id="KW-0966">Cell projection</keyword>
<dbReference type="GO" id="GO:0005874">
    <property type="term" value="C:microtubule"/>
    <property type="evidence" value="ECO:0007669"/>
    <property type="project" value="UniProtKB-KW"/>
</dbReference>
<keyword evidence="7" id="KW-0243">Dynein</keyword>
<dbReference type="InterPro" id="IPR027417">
    <property type="entry name" value="P-loop_NTPase"/>
</dbReference>
<evidence type="ECO:0000256" key="12">
    <source>
        <dbReference type="ARBA" id="ARBA00023273"/>
    </source>
</evidence>
<dbReference type="FunFam" id="3.40.50.300:FF:002429">
    <property type="entry name" value="Dynein heavy chain, putative"/>
    <property type="match status" value="1"/>
</dbReference>
<dbReference type="InterPro" id="IPR043160">
    <property type="entry name" value="Dynein_C_barrel"/>
</dbReference>
<evidence type="ECO:0000256" key="1">
    <source>
        <dbReference type="ARBA" id="ARBA00004430"/>
    </source>
</evidence>
<dbReference type="Gene3D" id="1.10.8.720">
    <property type="entry name" value="Region D6 of dynein motor"/>
    <property type="match status" value="1"/>
</dbReference>
<gene>
    <name evidence="16" type="ORF">PCOS0759_LOCUS2831</name>
</gene>
<keyword evidence="11" id="KW-0206">Cytoskeleton</keyword>
<dbReference type="InterPro" id="IPR041228">
    <property type="entry name" value="Dynein_C"/>
</dbReference>
<comment type="subcellular location">
    <subcellularLocation>
        <location evidence="1">Cytoplasm</location>
        <location evidence="1">Cytoskeleton</location>
        <location evidence="1">Cilium axoneme</location>
    </subcellularLocation>
</comment>
<evidence type="ECO:0000256" key="14">
    <source>
        <dbReference type="SAM" id="MobiDB-lite"/>
    </source>
</evidence>
<dbReference type="Pfam" id="PF12774">
    <property type="entry name" value="AAA_6"/>
    <property type="match status" value="1"/>
</dbReference>
<feature type="domain" description="AAA+ ATPase" evidence="15">
    <location>
        <begin position="501"/>
        <end position="657"/>
    </location>
</feature>
<evidence type="ECO:0000256" key="9">
    <source>
        <dbReference type="ARBA" id="ARBA00023069"/>
    </source>
</evidence>
<evidence type="ECO:0000256" key="3">
    <source>
        <dbReference type="ARBA" id="ARBA00022701"/>
    </source>
</evidence>
<dbReference type="InterPro" id="IPR026983">
    <property type="entry name" value="DHC"/>
</dbReference>
<dbReference type="Pfam" id="PF18199">
    <property type="entry name" value="Dynein_C"/>
    <property type="match status" value="1"/>
</dbReference>
<feature type="coiled-coil region" evidence="13">
    <location>
        <begin position="1343"/>
        <end position="1405"/>
    </location>
</feature>
<keyword evidence="4" id="KW-0677">Repeat</keyword>
<dbReference type="GO" id="GO:0045505">
    <property type="term" value="F:dynein intermediate chain binding"/>
    <property type="evidence" value="ECO:0007669"/>
    <property type="project" value="InterPro"/>
</dbReference>
<evidence type="ECO:0000256" key="6">
    <source>
        <dbReference type="ARBA" id="ARBA00022840"/>
    </source>
</evidence>
<keyword evidence="10" id="KW-0505">Motor protein</keyword>
<dbReference type="FunFam" id="1.10.8.1220:FF:000001">
    <property type="entry name" value="Dynein axonemal heavy chain 5"/>
    <property type="match status" value="1"/>
</dbReference>
<dbReference type="CDD" id="cd06503">
    <property type="entry name" value="ATP-synt_Fo_b"/>
    <property type="match status" value="1"/>
</dbReference>
<dbReference type="Pfam" id="PF03028">
    <property type="entry name" value="Dynein_heavy"/>
    <property type="match status" value="1"/>
</dbReference>
<dbReference type="InterPro" id="IPR041658">
    <property type="entry name" value="AAA_lid_11"/>
</dbReference>
<dbReference type="SUPFAM" id="SSF52540">
    <property type="entry name" value="P-loop containing nucleoside triphosphate hydrolases"/>
    <property type="match status" value="3"/>
</dbReference>
<dbReference type="FunFam" id="3.40.50.300:FF:002141">
    <property type="entry name" value="Dynein heavy chain"/>
    <property type="match status" value="1"/>
</dbReference>
<keyword evidence="2" id="KW-0963">Cytoplasm</keyword>
<dbReference type="InterPro" id="IPR003593">
    <property type="entry name" value="AAA+_ATPase"/>
</dbReference>
<evidence type="ECO:0000256" key="5">
    <source>
        <dbReference type="ARBA" id="ARBA00022741"/>
    </source>
</evidence>
<dbReference type="InterPro" id="IPR024317">
    <property type="entry name" value="Dynein_heavy_chain_D4_dom"/>
</dbReference>
<dbReference type="Gene3D" id="3.40.50.300">
    <property type="entry name" value="P-loop containing nucleotide triphosphate hydrolases"/>
    <property type="match status" value="4"/>
</dbReference>
<keyword evidence="8 13" id="KW-0175">Coiled coil</keyword>
<dbReference type="GO" id="GO:0030286">
    <property type="term" value="C:dynein complex"/>
    <property type="evidence" value="ECO:0007669"/>
    <property type="project" value="UniProtKB-KW"/>
</dbReference>
<dbReference type="FunFam" id="1.20.1270.280:FF:000002">
    <property type="entry name" value="Dynein heavy chain 5, axonemal"/>
    <property type="match status" value="1"/>
</dbReference>
<dbReference type="GO" id="GO:0005930">
    <property type="term" value="C:axoneme"/>
    <property type="evidence" value="ECO:0007669"/>
    <property type="project" value="UniProtKB-SubCell"/>
</dbReference>
<evidence type="ECO:0000256" key="11">
    <source>
        <dbReference type="ARBA" id="ARBA00023212"/>
    </source>
</evidence>
<protein>
    <recommendedName>
        <fullName evidence="15">AAA+ ATPase domain-containing protein</fullName>
    </recommendedName>
</protein>
<dbReference type="FunFam" id="1.20.920.20:FF:000001">
    <property type="entry name" value="dynein heavy chain 2, axonemal"/>
    <property type="match status" value="1"/>
</dbReference>
<dbReference type="GO" id="GO:0005524">
    <property type="term" value="F:ATP binding"/>
    <property type="evidence" value="ECO:0007669"/>
    <property type="project" value="UniProtKB-KW"/>
</dbReference>
<evidence type="ECO:0000259" key="15">
    <source>
        <dbReference type="SMART" id="SM00382"/>
    </source>
</evidence>
<dbReference type="FunFam" id="3.10.490.20:FF:000010">
    <property type="entry name" value="Dynein heavy chain, putative"/>
    <property type="match status" value="1"/>
</dbReference>
<keyword evidence="9" id="KW-0969">Cilium</keyword>
<dbReference type="GO" id="GO:0051959">
    <property type="term" value="F:dynein light intermediate chain binding"/>
    <property type="evidence" value="ECO:0007669"/>
    <property type="project" value="InterPro"/>
</dbReference>
<dbReference type="FunFam" id="1.20.920.30:FF:000002">
    <property type="entry name" value="Dynein axonemal heavy chain 3"/>
    <property type="match status" value="1"/>
</dbReference>
<dbReference type="Gene3D" id="1.10.8.1220">
    <property type="match status" value="1"/>
</dbReference>
<evidence type="ECO:0000256" key="4">
    <source>
        <dbReference type="ARBA" id="ARBA00022737"/>
    </source>
</evidence>
<feature type="region of interest" description="Disordered" evidence="14">
    <location>
        <begin position="361"/>
        <end position="391"/>
    </location>
</feature>
<dbReference type="InterPro" id="IPR035706">
    <property type="entry name" value="AAA_9"/>
</dbReference>
<dbReference type="PANTHER" id="PTHR22878">
    <property type="entry name" value="DYNEIN HEAVY CHAIN 6, AXONEMAL-LIKE-RELATED"/>
    <property type="match status" value="1"/>
</dbReference>
<dbReference type="Pfam" id="PF12781">
    <property type="entry name" value="AAA_9"/>
    <property type="match status" value="1"/>
</dbReference>
<dbReference type="Gene3D" id="1.20.920.20">
    <property type="match status" value="1"/>
</dbReference>
<dbReference type="InterPro" id="IPR024743">
    <property type="entry name" value="Dynein_HC_stalk"/>
</dbReference>
<evidence type="ECO:0000256" key="7">
    <source>
        <dbReference type="ARBA" id="ARBA00023017"/>
    </source>
</evidence>
<dbReference type="PANTHER" id="PTHR22878:SF68">
    <property type="entry name" value="DYNEIN HEAVY CHAIN 6, AXONEMAL-LIKE"/>
    <property type="match status" value="1"/>
</dbReference>
<dbReference type="InterPro" id="IPR041466">
    <property type="entry name" value="Dynein_AAA5_ext"/>
</dbReference>
<dbReference type="InterPro" id="IPR043157">
    <property type="entry name" value="Dynein_AAA1S"/>
</dbReference>
<dbReference type="GO" id="GO:0007018">
    <property type="term" value="P:microtubule-based movement"/>
    <property type="evidence" value="ECO:0007669"/>
    <property type="project" value="InterPro"/>
</dbReference>
<dbReference type="Pfam" id="PF12775">
    <property type="entry name" value="AAA_7"/>
    <property type="match status" value="1"/>
</dbReference>
<keyword evidence="6" id="KW-0067">ATP-binding</keyword>
<dbReference type="Pfam" id="PF18198">
    <property type="entry name" value="AAA_lid_11"/>
    <property type="match status" value="1"/>
</dbReference>
<dbReference type="FunFam" id="3.40.50.300:FF:000049">
    <property type="entry name" value="Dynein, axonemal, heavy chain 5"/>
    <property type="match status" value="1"/>
</dbReference>
<dbReference type="Pfam" id="PF12777">
    <property type="entry name" value="MT"/>
    <property type="match status" value="1"/>
</dbReference>
<organism evidence="16">
    <name type="scientific">Percolomonas cosmopolitus</name>
    <dbReference type="NCBI Taxonomy" id="63605"/>
    <lineage>
        <taxon>Eukaryota</taxon>
        <taxon>Discoba</taxon>
        <taxon>Heterolobosea</taxon>
        <taxon>Tetramitia</taxon>
        <taxon>Eutetramitia</taxon>
        <taxon>Percolomonadidae</taxon>
        <taxon>Percolomonas</taxon>
    </lineage>
</organism>
<dbReference type="FunFam" id="3.40.50.300:FF:000320">
    <property type="entry name" value="Dynein, axonemal, heavy chain 5"/>
    <property type="match status" value="1"/>
</dbReference>
<dbReference type="Pfam" id="PF22597">
    <property type="entry name" value="DYN_lid"/>
    <property type="match status" value="1"/>
</dbReference>
<evidence type="ECO:0000256" key="2">
    <source>
        <dbReference type="ARBA" id="ARBA00022490"/>
    </source>
</evidence>